<reference evidence="4" key="1">
    <citation type="journal article" date="2019" name="Int. J. Syst. Evol. Microbiol.">
        <title>The Global Catalogue of Microorganisms (GCM) 10K type strain sequencing project: providing services to taxonomists for standard genome sequencing and annotation.</title>
        <authorList>
            <consortium name="The Broad Institute Genomics Platform"/>
            <consortium name="The Broad Institute Genome Sequencing Center for Infectious Disease"/>
            <person name="Wu L."/>
            <person name="Ma J."/>
        </authorList>
    </citation>
    <scope>NUCLEOTIDE SEQUENCE [LARGE SCALE GENOMIC DNA]</scope>
    <source>
        <strain evidence="4">CCUG 55074</strain>
    </source>
</reference>
<feature type="signal peptide" evidence="2">
    <location>
        <begin position="1"/>
        <end position="22"/>
    </location>
</feature>
<comment type="similarity">
    <text evidence="1">Belongs to the OmpW/AlkL family.</text>
</comment>
<dbReference type="PANTHER" id="PTHR36920">
    <property type="match status" value="1"/>
</dbReference>
<gene>
    <name evidence="3" type="ORF">ACFQ27_11690</name>
</gene>
<evidence type="ECO:0000256" key="1">
    <source>
        <dbReference type="ARBA" id="ARBA00009330"/>
    </source>
</evidence>
<dbReference type="EMBL" id="JBHTLQ010000024">
    <property type="protein sequence ID" value="MFD1191243.1"/>
    <property type="molecule type" value="Genomic_DNA"/>
</dbReference>
<keyword evidence="4" id="KW-1185">Reference proteome</keyword>
<dbReference type="Proteomes" id="UP001597216">
    <property type="component" value="Unassembled WGS sequence"/>
</dbReference>
<organism evidence="3 4">
    <name type="scientific">Phenylobacterium conjunctum</name>
    <dbReference type="NCBI Taxonomy" id="1298959"/>
    <lineage>
        <taxon>Bacteria</taxon>
        <taxon>Pseudomonadati</taxon>
        <taxon>Pseudomonadota</taxon>
        <taxon>Alphaproteobacteria</taxon>
        <taxon>Caulobacterales</taxon>
        <taxon>Caulobacteraceae</taxon>
        <taxon>Phenylobacterium</taxon>
    </lineage>
</organism>
<name>A0ABW3T2N5_9CAUL</name>
<protein>
    <submittedName>
        <fullName evidence="3">OmpW family protein</fullName>
    </submittedName>
</protein>
<keyword evidence="2" id="KW-0732">Signal</keyword>
<dbReference type="Pfam" id="PF03922">
    <property type="entry name" value="OmpW"/>
    <property type="match status" value="1"/>
</dbReference>
<proteinExistence type="inferred from homology"/>
<feature type="chain" id="PRO_5046243590" evidence="2">
    <location>
        <begin position="23"/>
        <end position="215"/>
    </location>
</feature>
<dbReference type="InterPro" id="IPR011250">
    <property type="entry name" value="OMP/PagP_B-barrel"/>
</dbReference>
<dbReference type="SUPFAM" id="SSF56925">
    <property type="entry name" value="OMPA-like"/>
    <property type="match status" value="1"/>
</dbReference>
<dbReference type="PANTHER" id="PTHR36920:SF1">
    <property type="entry name" value="OUTER MEMBRANE PROTEIN W"/>
    <property type="match status" value="1"/>
</dbReference>
<evidence type="ECO:0000256" key="2">
    <source>
        <dbReference type="SAM" id="SignalP"/>
    </source>
</evidence>
<comment type="caution">
    <text evidence="3">The sequence shown here is derived from an EMBL/GenBank/DDBJ whole genome shotgun (WGS) entry which is preliminary data.</text>
</comment>
<evidence type="ECO:0000313" key="3">
    <source>
        <dbReference type="EMBL" id="MFD1191243.1"/>
    </source>
</evidence>
<dbReference type="RefSeq" id="WP_377353707.1">
    <property type="nucleotide sequence ID" value="NZ_JBHTLQ010000024.1"/>
</dbReference>
<accession>A0ABW3T2N5</accession>
<evidence type="ECO:0000313" key="4">
    <source>
        <dbReference type="Proteomes" id="UP001597216"/>
    </source>
</evidence>
<dbReference type="Gene3D" id="2.40.160.20">
    <property type="match status" value="1"/>
</dbReference>
<sequence>MKALRIALFATAALAVAGAAQAQDFQPKQKGTIMLNVRLTDVSSKADDAITTAAGAATGLNVDVKRDTVPTIGISYFLTDHVAIEAIAGTSKHTVKAVGPATNVQVHDNWVLPPVVALQYHFAPDAKVSPYVGAGINYMLFYNDKDKNGFKVKLDDGFGYALQAGVDIATAGKWSVNVDAKKIFFETDASINGGALKSKVKLDPWVISAGVGYKF</sequence>
<dbReference type="InterPro" id="IPR005618">
    <property type="entry name" value="OMPW"/>
</dbReference>